<dbReference type="InterPro" id="IPR050832">
    <property type="entry name" value="Bact_Acetyltransf"/>
</dbReference>
<evidence type="ECO:0000313" key="5">
    <source>
        <dbReference type="Proteomes" id="UP000549457"/>
    </source>
</evidence>
<dbReference type="PROSITE" id="PS51186">
    <property type="entry name" value="GNAT"/>
    <property type="match status" value="1"/>
</dbReference>
<evidence type="ECO:0000313" key="4">
    <source>
        <dbReference type="EMBL" id="MBB5221526.1"/>
    </source>
</evidence>
<dbReference type="InterPro" id="IPR000182">
    <property type="entry name" value="GNAT_dom"/>
</dbReference>
<dbReference type="GO" id="GO:0016747">
    <property type="term" value="F:acyltransferase activity, transferring groups other than amino-acyl groups"/>
    <property type="evidence" value="ECO:0007669"/>
    <property type="project" value="InterPro"/>
</dbReference>
<dbReference type="SUPFAM" id="SSF55729">
    <property type="entry name" value="Acyl-CoA N-acyltransferases (Nat)"/>
    <property type="match status" value="1"/>
</dbReference>
<evidence type="ECO:0000256" key="1">
    <source>
        <dbReference type="ARBA" id="ARBA00022679"/>
    </source>
</evidence>
<dbReference type="Pfam" id="PF00583">
    <property type="entry name" value="Acetyltransf_1"/>
    <property type="match status" value="1"/>
</dbReference>
<dbReference type="GO" id="GO:0005840">
    <property type="term" value="C:ribosome"/>
    <property type="evidence" value="ECO:0007669"/>
    <property type="project" value="UniProtKB-KW"/>
</dbReference>
<dbReference type="AlphaFoldDB" id="A0A840SNT2"/>
<keyword evidence="4" id="KW-0687">Ribonucleoprotein</keyword>
<feature type="domain" description="N-acetyltransferase" evidence="3">
    <location>
        <begin position="3"/>
        <end position="165"/>
    </location>
</feature>
<dbReference type="RefSeq" id="WP_184147881.1">
    <property type="nucleotide sequence ID" value="NZ_JACHFM010000001.1"/>
</dbReference>
<reference evidence="4 5" key="1">
    <citation type="submission" date="2020-08" db="EMBL/GenBank/DDBJ databases">
        <title>Genomic Encyclopedia of Type Strains, Phase IV (KMG-IV): sequencing the most valuable type-strain genomes for metagenomic binning, comparative biology and taxonomic classification.</title>
        <authorList>
            <person name="Goeker M."/>
        </authorList>
    </citation>
    <scope>NUCLEOTIDE SEQUENCE [LARGE SCALE GENOMIC DNA]</scope>
    <source>
        <strain evidence="4 5">DSM 101730</strain>
    </source>
</reference>
<evidence type="ECO:0000256" key="2">
    <source>
        <dbReference type="ARBA" id="ARBA00023315"/>
    </source>
</evidence>
<gene>
    <name evidence="4" type="ORF">HNP73_001447</name>
</gene>
<dbReference type="PANTHER" id="PTHR43877">
    <property type="entry name" value="AMINOALKYLPHOSPHONATE N-ACETYLTRANSFERASE-RELATED-RELATED"/>
    <property type="match status" value="1"/>
</dbReference>
<dbReference type="EMBL" id="JACHFM010000001">
    <property type="protein sequence ID" value="MBB5221526.1"/>
    <property type="molecule type" value="Genomic_DNA"/>
</dbReference>
<organism evidence="4 5">
    <name type="scientific">Amaricoccus macauensis</name>
    <dbReference type="NCBI Taxonomy" id="57001"/>
    <lineage>
        <taxon>Bacteria</taxon>
        <taxon>Pseudomonadati</taxon>
        <taxon>Pseudomonadota</taxon>
        <taxon>Alphaproteobacteria</taxon>
        <taxon>Rhodobacterales</taxon>
        <taxon>Paracoccaceae</taxon>
        <taxon>Amaricoccus</taxon>
    </lineage>
</organism>
<dbReference type="PANTHER" id="PTHR43877:SF2">
    <property type="entry name" value="AMINOALKYLPHOSPHONATE N-ACETYLTRANSFERASE-RELATED"/>
    <property type="match status" value="1"/>
</dbReference>
<keyword evidence="5" id="KW-1185">Reference proteome</keyword>
<dbReference type="CDD" id="cd04301">
    <property type="entry name" value="NAT_SF"/>
    <property type="match status" value="1"/>
</dbReference>
<dbReference type="Gene3D" id="3.40.630.30">
    <property type="match status" value="1"/>
</dbReference>
<evidence type="ECO:0000259" key="3">
    <source>
        <dbReference type="PROSITE" id="PS51186"/>
    </source>
</evidence>
<proteinExistence type="predicted"/>
<protein>
    <submittedName>
        <fullName evidence="4">Ribosomal protein S18 acetylase RimI-like enzyme</fullName>
    </submittedName>
</protein>
<accession>A0A840SNT2</accession>
<dbReference type="InterPro" id="IPR016181">
    <property type="entry name" value="Acyl_CoA_acyltransferase"/>
</dbReference>
<keyword evidence="4" id="KW-0689">Ribosomal protein</keyword>
<name>A0A840SNT2_9RHOB</name>
<keyword evidence="1" id="KW-0808">Transferase</keyword>
<keyword evidence="2" id="KW-0012">Acyltransferase</keyword>
<comment type="caution">
    <text evidence="4">The sequence shown here is derived from an EMBL/GenBank/DDBJ whole genome shotgun (WGS) entry which is preliminary data.</text>
</comment>
<dbReference type="Proteomes" id="UP000549457">
    <property type="component" value="Unassembled WGS sequence"/>
</dbReference>
<sequence>MPLAVRLLLEGEIETFRRIRLEALHREPASFASSAADWEAAPPDDWRRRLAIGPVAVAFRDEEPVGLMGLIPEGGRRMAHRGTLVMVYVRREERGAGLASRLLATVAAAGEALGIRQIELHASVENPTALGFYRREGFVEVGRMPAAFIHDGREIGEVVMVRQAP</sequence>